<comment type="caution">
    <text evidence="2">The sequence shown here is derived from an EMBL/GenBank/DDBJ whole genome shotgun (WGS) entry which is preliminary data.</text>
</comment>
<dbReference type="Proteomes" id="UP000299102">
    <property type="component" value="Unassembled WGS sequence"/>
</dbReference>
<feature type="region of interest" description="Disordered" evidence="1">
    <location>
        <begin position="70"/>
        <end position="89"/>
    </location>
</feature>
<sequence>MREVYSLVALWRHENLGKNTRVNIYYRSEVSNKFLMLSRKRPQIKTVLTFKNNELHCTFVSRGARRAASQGHRYHVGDDDRQHPQAVSV</sequence>
<accession>A0A4C1T5D4</accession>
<dbReference type="AlphaFoldDB" id="A0A4C1T5D4"/>
<evidence type="ECO:0000256" key="1">
    <source>
        <dbReference type="SAM" id="MobiDB-lite"/>
    </source>
</evidence>
<dbReference type="EMBL" id="BGZK01000037">
    <property type="protein sequence ID" value="GBP09713.1"/>
    <property type="molecule type" value="Genomic_DNA"/>
</dbReference>
<gene>
    <name evidence="2" type="ORF">EVAR_81012_1</name>
</gene>
<keyword evidence="3" id="KW-1185">Reference proteome</keyword>
<organism evidence="2 3">
    <name type="scientific">Eumeta variegata</name>
    <name type="common">Bagworm moth</name>
    <name type="synonym">Eumeta japonica</name>
    <dbReference type="NCBI Taxonomy" id="151549"/>
    <lineage>
        <taxon>Eukaryota</taxon>
        <taxon>Metazoa</taxon>
        <taxon>Ecdysozoa</taxon>
        <taxon>Arthropoda</taxon>
        <taxon>Hexapoda</taxon>
        <taxon>Insecta</taxon>
        <taxon>Pterygota</taxon>
        <taxon>Neoptera</taxon>
        <taxon>Endopterygota</taxon>
        <taxon>Lepidoptera</taxon>
        <taxon>Glossata</taxon>
        <taxon>Ditrysia</taxon>
        <taxon>Tineoidea</taxon>
        <taxon>Psychidae</taxon>
        <taxon>Oiketicinae</taxon>
        <taxon>Eumeta</taxon>
    </lineage>
</organism>
<evidence type="ECO:0000313" key="2">
    <source>
        <dbReference type="EMBL" id="GBP09713.1"/>
    </source>
</evidence>
<proteinExistence type="predicted"/>
<protein>
    <submittedName>
        <fullName evidence="2">Uncharacterized protein</fullName>
    </submittedName>
</protein>
<reference evidence="2 3" key="1">
    <citation type="journal article" date="2019" name="Commun. Biol.">
        <title>The bagworm genome reveals a unique fibroin gene that provides high tensile strength.</title>
        <authorList>
            <person name="Kono N."/>
            <person name="Nakamura H."/>
            <person name="Ohtoshi R."/>
            <person name="Tomita M."/>
            <person name="Numata K."/>
            <person name="Arakawa K."/>
        </authorList>
    </citation>
    <scope>NUCLEOTIDE SEQUENCE [LARGE SCALE GENOMIC DNA]</scope>
</reference>
<name>A0A4C1T5D4_EUMVA</name>
<evidence type="ECO:0000313" key="3">
    <source>
        <dbReference type="Proteomes" id="UP000299102"/>
    </source>
</evidence>